<reference evidence="2 3" key="1">
    <citation type="submission" date="2020-08" db="EMBL/GenBank/DDBJ databases">
        <title>Dyella sp. G9 isolated from forest soil.</title>
        <authorList>
            <person name="Fu J."/>
            <person name="Qiu L."/>
        </authorList>
    </citation>
    <scope>NUCLEOTIDE SEQUENCE [LARGE SCALE GENOMIC DNA]</scope>
    <source>
        <strain evidence="2 3">G9</strain>
    </source>
</reference>
<evidence type="ECO:0000313" key="3">
    <source>
        <dbReference type="Proteomes" id="UP000515873"/>
    </source>
</evidence>
<keyword evidence="1" id="KW-1133">Transmembrane helix</keyword>
<name>A0A7G8Q5T7_9GAMM</name>
<dbReference type="EMBL" id="CP060412">
    <property type="protein sequence ID" value="QNK02145.1"/>
    <property type="molecule type" value="Genomic_DNA"/>
</dbReference>
<feature type="transmembrane region" description="Helical" evidence="1">
    <location>
        <begin position="73"/>
        <end position="94"/>
    </location>
</feature>
<evidence type="ECO:0000256" key="1">
    <source>
        <dbReference type="SAM" id="Phobius"/>
    </source>
</evidence>
<keyword evidence="1" id="KW-0472">Membrane</keyword>
<keyword evidence="3" id="KW-1185">Reference proteome</keyword>
<evidence type="ECO:0000313" key="2">
    <source>
        <dbReference type="EMBL" id="QNK02145.1"/>
    </source>
</evidence>
<keyword evidence="1" id="KW-0812">Transmembrane</keyword>
<dbReference type="InterPro" id="IPR009339">
    <property type="entry name" value="DUF998"/>
</dbReference>
<feature type="transmembrane region" description="Helical" evidence="1">
    <location>
        <begin position="148"/>
        <end position="168"/>
    </location>
</feature>
<protein>
    <submittedName>
        <fullName evidence="2">DUF998 domain-containing protein</fullName>
    </submittedName>
</protein>
<feature type="transmembrane region" description="Helical" evidence="1">
    <location>
        <begin position="174"/>
        <end position="194"/>
    </location>
</feature>
<gene>
    <name evidence="2" type="ORF">H8F01_02975</name>
</gene>
<feature type="transmembrane region" description="Helical" evidence="1">
    <location>
        <begin position="114"/>
        <end position="136"/>
    </location>
</feature>
<sequence>MLAERRGSITRPASDLSALSAITSCQPCAMATTRDTGSVCVVFQIRRLAQMPHATIDVRGAGKSPLLPLRTRLCFGLVAAFVLWGGFVLLPLLVPGYDSIRQTVSEIGELDSPARVPFAVMLCMVSVCVLLFASGLRDASRRLGRSSAAAWLTGFMAMSSAGVGIFAYPHPLHGVFGLSEFVGYQAPWVFALTWRRETSAAGLVRFSWVMGVLMWVAITANLSVLDLHSRLWQFERPFYGIVQRMLFFTWCLWLAGVSLALTKNRNIVDDSPRTAASVAE</sequence>
<organism evidence="2 3">
    <name type="scientific">Dyella telluris</name>
    <dbReference type="NCBI Taxonomy" id="2763498"/>
    <lineage>
        <taxon>Bacteria</taxon>
        <taxon>Pseudomonadati</taxon>
        <taxon>Pseudomonadota</taxon>
        <taxon>Gammaproteobacteria</taxon>
        <taxon>Lysobacterales</taxon>
        <taxon>Rhodanobacteraceae</taxon>
        <taxon>Dyella</taxon>
    </lineage>
</organism>
<dbReference type="Pfam" id="PF06197">
    <property type="entry name" value="DUF998"/>
    <property type="match status" value="1"/>
</dbReference>
<feature type="transmembrane region" description="Helical" evidence="1">
    <location>
        <begin position="245"/>
        <end position="262"/>
    </location>
</feature>
<proteinExistence type="predicted"/>
<dbReference type="Proteomes" id="UP000515873">
    <property type="component" value="Chromosome"/>
</dbReference>
<feature type="transmembrane region" description="Helical" evidence="1">
    <location>
        <begin position="206"/>
        <end position="225"/>
    </location>
</feature>
<dbReference type="RefSeq" id="WP_187057602.1">
    <property type="nucleotide sequence ID" value="NZ_CP060412.1"/>
</dbReference>
<accession>A0A7G8Q5T7</accession>
<dbReference type="AlphaFoldDB" id="A0A7G8Q5T7"/>
<dbReference type="KEGG" id="dtl:H8F01_02975"/>